<feature type="transmembrane region" description="Helical" evidence="6">
    <location>
        <begin position="12"/>
        <end position="39"/>
    </location>
</feature>
<keyword evidence="2 6" id="KW-1003">Cell membrane</keyword>
<name>A0A0M0G055_9BACI</name>
<sequence>MNWEQQTIDLFLAYESIAVVISIVLNIVISVLGVVPSVFLTAANLAVFGLWGGIGVSFIGEVFGAIIAFFLYRKGFRQLKDRKGFTHPKVQKLLGASGKESFILILSLRIMPFIPSGLVTFIAAIGKTPWTVFVAASSLGKIPAILIEGFSVYQVIQWTGTGKWILAALAGIFLFIIIKRLYARPTS</sequence>
<dbReference type="RefSeq" id="WP_053429816.1">
    <property type="nucleotide sequence ID" value="NZ_LGUE01000008.1"/>
</dbReference>
<comment type="similarity">
    <text evidence="6">Belongs to the TVP38/TMEM64 family.</text>
</comment>
<evidence type="ECO:0000256" key="4">
    <source>
        <dbReference type="ARBA" id="ARBA00022989"/>
    </source>
</evidence>
<comment type="subcellular location">
    <subcellularLocation>
        <location evidence="1 6">Cell membrane</location>
        <topology evidence="1 6">Multi-pass membrane protein</topology>
    </subcellularLocation>
</comment>
<feature type="transmembrane region" description="Helical" evidence="6">
    <location>
        <begin position="164"/>
        <end position="182"/>
    </location>
</feature>
<reference evidence="9" key="1">
    <citation type="submission" date="2015-07" db="EMBL/GenBank/DDBJ databases">
        <title>Fjat-14235 jcm11544.</title>
        <authorList>
            <person name="Liu B."/>
            <person name="Wang J."/>
            <person name="Zhu Y."/>
            <person name="Liu G."/>
            <person name="Chen Q."/>
            <person name="Chen Z."/>
            <person name="Lan J."/>
            <person name="Che J."/>
            <person name="Ge C."/>
            <person name="Shi H."/>
            <person name="Pan Z."/>
            <person name="Liu X."/>
        </authorList>
    </citation>
    <scope>NUCLEOTIDE SEQUENCE [LARGE SCALE GENOMIC DNA]</scope>
    <source>
        <strain evidence="9">JCM 11544</strain>
    </source>
</reference>
<dbReference type="PANTHER" id="PTHR12677">
    <property type="entry name" value="GOLGI APPARATUS MEMBRANE PROTEIN TVP38-RELATED"/>
    <property type="match status" value="1"/>
</dbReference>
<evidence type="ECO:0000256" key="6">
    <source>
        <dbReference type="RuleBase" id="RU366058"/>
    </source>
</evidence>
<dbReference type="PANTHER" id="PTHR12677:SF55">
    <property type="entry name" value="UNDECAPRENYL PHOSPHATE TRANSPORTER SAOUHSC_00901-RELATED"/>
    <property type="match status" value="1"/>
</dbReference>
<feature type="transmembrane region" description="Helical" evidence="6">
    <location>
        <begin position="102"/>
        <end position="124"/>
    </location>
</feature>
<evidence type="ECO:0000256" key="3">
    <source>
        <dbReference type="ARBA" id="ARBA00022692"/>
    </source>
</evidence>
<keyword evidence="5 6" id="KW-0472">Membrane</keyword>
<comment type="caution">
    <text evidence="6">Lacks conserved residue(s) required for the propagation of feature annotation.</text>
</comment>
<keyword evidence="3 6" id="KW-0812">Transmembrane</keyword>
<evidence type="ECO:0000256" key="5">
    <source>
        <dbReference type="ARBA" id="ARBA00023136"/>
    </source>
</evidence>
<evidence type="ECO:0000313" key="9">
    <source>
        <dbReference type="Proteomes" id="UP000037405"/>
    </source>
</evidence>
<dbReference type="GO" id="GO:0005886">
    <property type="term" value="C:plasma membrane"/>
    <property type="evidence" value="ECO:0007669"/>
    <property type="project" value="UniProtKB-SubCell"/>
</dbReference>
<dbReference type="Proteomes" id="UP000037405">
    <property type="component" value="Unassembled WGS sequence"/>
</dbReference>
<gene>
    <name evidence="8" type="ORF">AF331_20445</name>
</gene>
<evidence type="ECO:0000259" key="7">
    <source>
        <dbReference type="Pfam" id="PF09335"/>
    </source>
</evidence>
<dbReference type="InterPro" id="IPR032816">
    <property type="entry name" value="VTT_dom"/>
</dbReference>
<organism evidence="8 9">
    <name type="scientific">Rossellomorea marisflavi</name>
    <dbReference type="NCBI Taxonomy" id="189381"/>
    <lineage>
        <taxon>Bacteria</taxon>
        <taxon>Bacillati</taxon>
        <taxon>Bacillota</taxon>
        <taxon>Bacilli</taxon>
        <taxon>Bacillales</taxon>
        <taxon>Bacillaceae</taxon>
        <taxon>Rossellomorea</taxon>
    </lineage>
</organism>
<dbReference type="InterPro" id="IPR015414">
    <property type="entry name" value="TMEM64"/>
</dbReference>
<feature type="domain" description="VTT" evidence="7">
    <location>
        <begin position="35"/>
        <end position="153"/>
    </location>
</feature>
<proteinExistence type="inferred from homology"/>
<protein>
    <recommendedName>
        <fullName evidence="6">TVP38/TMEM64 family membrane protein</fullName>
    </recommendedName>
</protein>
<accession>A0A0M0G055</accession>
<evidence type="ECO:0000256" key="1">
    <source>
        <dbReference type="ARBA" id="ARBA00004651"/>
    </source>
</evidence>
<keyword evidence="9" id="KW-1185">Reference proteome</keyword>
<feature type="transmembrane region" description="Helical" evidence="6">
    <location>
        <begin position="45"/>
        <end position="72"/>
    </location>
</feature>
<dbReference type="STRING" id="189381.GCA_900166615_00129"/>
<dbReference type="EMBL" id="LGUE01000008">
    <property type="protein sequence ID" value="KON83194.1"/>
    <property type="molecule type" value="Genomic_DNA"/>
</dbReference>
<dbReference type="AlphaFoldDB" id="A0A0M0G055"/>
<evidence type="ECO:0000256" key="2">
    <source>
        <dbReference type="ARBA" id="ARBA00022475"/>
    </source>
</evidence>
<comment type="caution">
    <text evidence="8">The sequence shown here is derived from an EMBL/GenBank/DDBJ whole genome shotgun (WGS) entry which is preliminary data.</text>
</comment>
<dbReference type="OrthoDB" id="5471155at2"/>
<dbReference type="Pfam" id="PF09335">
    <property type="entry name" value="VTT_dom"/>
    <property type="match status" value="1"/>
</dbReference>
<keyword evidence="4 6" id="KW-1133">Transmembrane helix</keyword>
<dbReference type="PATRIC" id="fig|189381.12.peg.3628"/>
<evidence type="ECO:0000313" key="8">
    <source>
        <dbReference type="EMBL" id="KON83194.1"/>
    </source>
</evidence>